<gene>
    <name evidence="2" type="ORF">M407DRAFT_21683</name>
</gene>
<dbReference type="Proteomes" id="UP000054248">
    <property type="component" value="Unassembled WGS sequence"/>
</dbReference>
<sequence length="279" mass="30639">MPQSSGRSSYRTVELPSAPAPTDGQVTHPDGFTSLTLPRAAVSAEDARGLDLFSGHVDLAKSGRAQVTMGTISIIKGAAMVSKTPPTTLGRSTSRLRRLSRSFTSSSNKGKEAETPARLQSGVEHALAFTTSTSTPSKYGPSQMIVKIIDALPIALDRIDKERGRVLQSELLKLFILLWDSSKETPDINWGADSVLIALGRLIPVPLPTPRFSRQSERFQALIEYLKERRTESGFVACQLDVAVNRAYGYKYTWNRVLFQDVKPSTLCSRPVFIHHDLP</sequence>
<dbReference type="EMBL" id="KN822986">
    <property type="protein sequence ID" value="KIO29109.1"/>
    <property type="molecule type" value="Genomic_DNA"/>
</dbReference>
<dbReference type="AlphaFoldDB" id="A0A0C3QPA1"/>
<accession>A0A0C3QPA1</accession>
<organism evidence="2 3">
    <name type="scientific">Tulasnella calospora MUT 4182</name>
    <dbReference type="NCBI Taxonomy" id="1051891"/>
    <lineage>
        <taxon>Eukaryota</taxon>
        <taxon>Fungi</taxon>
        <taxon>Dikarya</taxon>
        <taxon>Basidiomycota</taxon>
        <taxon>Agaricomycotina</taxon>
        <taxon>Agaricomycetes</taxon>
        <taxon>Cantharellales</taxon>
        <taxon>Tulasnellaceae</taxon>
        <taxon>Tulasnella</taxon>
    </lineage>
</organism>
<dbReference type="OrthoDB" id="201656at2759"/>
<feature type="region of interest" description="Disordered" evidence="1">
    <location>
        <begin position="1"/>
        <end position="30"/>
    </location>
</feature>
<protein>
    <submittedName>
        <fullName evidence="2">Uncharacterized protein</fullName>
    </submittedName>
</protein>
<name>A0A0C3QPA1_9AGAM</name>
<feature type="compositionally biased region" description="Polar residues" evidence="1">
    <location>
        <begin position="1"/>
        <end position="11"/>
    </location>
</feature>
<evidence type="ECO:0000313" key="3">
    <source>
        <dbReference type="Proteomes" id="UP000054248"/>
    </source>
</evidence>
<feature type="region of interest" description="Disordered" evidence="1">
    <location>
        <begin position="84"/>
        <end position="116"/>
    </location>
</feature>
<proteinExistence type="predicted"/>
<dbReference type="HOGENOM" id="CLU_998174_0_0_1"/>
<reference evidence="2 3" key="1">
    <citation type="submission" date="2014-04" db="EMBL/GenBank/DDBJ databases">
        <authorList>
            <consortium name="DOE Joint Genome Institute"/>
            <person name="Kuo A."/>
            <person name="Girlanda M."/>
            <person name="Perotto S."/>
            <person name="Kohler A."/>
            <person name="Nagy L.G."/>
            <person name="Floudas D."/>
            <person name="Copeland A."/>
            <person name="Barry K.W."/>
            <person name="Cichocki N."/>
            <person name="Veneault-Fourrey C."/>
            <person name="LaButti K."/>
            <person name="Lindquist E.A."/>
            <person name="Lipzen A."/>
            <person name="Lundell T."/>
            <person name="Morin E."/>
            <person name="Murat C."/>
            <person name="Sun H."/>
            <person name="Tunlid A."/>
            <person name="Henrissat B."/>
            <person name="Grigoriev I.V."/>
            <person name="Hibbett D.S."/>
            <person name="Martin F."/>
            <person name="Nordberg H.P."/>
            <person name="Cantor M.N."/>
            <person name="Hua S.X."/>
        </authorList>
    </citation>
    <scope>NUCLEOTIDE SEQUENCE [LARGE SCALE GENOMIC DNA]</scope>
    <source>
        <strain evidence="2 3">MUT 4182</strain>
    </source>
</reference>
<evidence type="ECO:0000313" key="2">
    <source>
        <dbReference type="EMBL" id="KIO29109.1"/>
    </source>
</evidence>
<reference evidence="3" key="2">
    <citation type="submission" date="2015-01" db="EMBL/GenBank/DDBJ databases">
        <title>Evolutionary Origins and Diversification of the Mycorrhizal Mutualists.</title>
        <authorList>
            <consortium name="DOE Joint Genome Institute"/>
            <consortium name="Mycorrhizal Genomics Consortium"/>
            <person name="Kohler A."/>
            <person name="Kuo A."/>
            <person name="Nagy L.G."/>
            <person name="Floudas D."/>
            <person name="Copeland A."/>
            <person name="Barry K.W."/>
            <person name="Cichocki N."/>
            <person name="Veneault-Fourrey C."/>
            <person name="LaButti K."/>
            <person name="Lindquist E.A."/>
            <person name="Lipzen A."/>
            <person name="Lundell T."/>
            <person name="Morin E."/>
            <person name="Murat C."/>
            <person name="Riley R."/>
            <person name="Ohm R."/>
            <person name="Sun H."/>
            <person name="Tunlid A."/>
            <person name="Henrissat B."/>
            <person name="Grigoriev I.V."/>
            <person name="Hibbett D.S."/>
            <person name="Martin F."/>
        </authorList>
    </citation>
    <scope>NUCLEOTIDE SEQUENCE [LARGE SCALE GENOMIC DNA]</scope>
    <source>
        <strain evidence="3">MUT 4182</strain>
    </source>
</reference>
<evidence type="ECO:0000256" key="1">
    <source>
        <dbReference type="SAM" id="MobiDB-lite"/>
    </source>
</evidence>
<keyword evidence="3" id="KW-1185">Reference proteome</keyword>